<reference evidence="2" key="1">
    <citation type="submission" date="2021-03" db="EMBL/GenBank/DDBJ databases">
        <title>Draft genome sequence of rust myrtle Austropuccinia psidii MF-1, a brazilian biotype.</title>
        <authorList>
            <person name="Quecine M.C."/>
            <person name="Pachon D.M.R."/>
            <person name="Bonatelli M.L."/>
            <person name="Correr F.H."/>
            <person name="Franceschini L.M."/>
            <person name="Leite T.F."/>
            <person name="Margarido G.R.A."/>
            <person name="Almeida C.A."/>
            <person name="Ferrarezi J.A."/>
            <person name="Labate C.A."/>
        </authorList>
    </citation>
    <scope>NUCLEOTIDE SEQUENCE</scope>
    <source>
        <strain evidence="2">MF-1</strain>
    </source>
</reference>
<accession>A0A9Q3DVR5</accession>
<evidence type="ECO:0000313" key="3">
    <source>
        <dbReference type="Proteomes" id="UP000765509"/>
    </source>
</evidence>
<evidence type="ECO:0000313" key="2">
    <source>
        <dbReference type="EMBL" id="MBW0507583.1"/>
    </source>
</evidence>
<name>A0A9Q3DVR5_9BASI</name>
<feature type="region of interest" description="Disordered" evidence="1">
    <location>
        <begin position="1"/>
        <end position="110"/>
    </location>
</feature>
<gene>
    <name evidence="2" type="ORF">O181_047298</name>
</gene>
<proteinExistence type="predicted"/>
<feature type="compositionally biased region" description="Basic and acidic residues" evidence="1">
    <location>
        <begin position="59"/>
        <end position="68"/>
    </location>
</feature>
<feature type="compositionally biased region" description="Polar residues" evidence="1">
    <location>
        <begin position="1"/>
        <end position="21"/>
    </location>
</feature>
<comment type="caution">
    <text evidence="2">The sequence shown here is derived from an EMBL/GenBank/DDBJ whole genome shotgun (WGS) entry which is preliminary data.</text>
</comment>
<sequence length="142" mass="15670">MSFSTGQASAKPSQSNGQSQGLEKEAVRRVITKKSKAENSLLDSNPSNSGDPKSAPGKLVEDQPKDIDQYQEEGSSQQTPIIKLEKDFNPNNFDHASEDGEINEASMSKEEPFANTYGKKRTYKTILADSQKRLKLANATYR</sequence>
<dbReference type="Proteomes" id="UP000765509">
    <property type="component" value="Unassembled WGS sequence"/>
</dbReference>
<protein>
    <submittedName>
        <fullName evidence="2">Uncharacterized protein</fullName>
    </submittedName>
</protein>
<feature type="compositionally biased region" description="Polar residues" evidence="1">
    <location>
        <begin position="41"/>
        <end position="51"/>
    </location>
</feature>
<dbReference type="AlphaFoldDB" id="A0A9Q3DVR5"/>
<evidence type="ECO:0000256" key="1">
    <source>
        <dbReference type="SAM" id="MobiDB-lite"/>
    </source>
</evidence>
<dbReference type="EMBL" id="AVOT02019794">
    <property type="protein sequence ID" value="MBW0507583.1"/>
    <property type="molecule type" value="Genomic_DNA"/>
</dbReference>
<organism evidence="2 3">
    <name type="scientific">Austropuccinia psidii MF-1</name>
    <dbReference type="NCBI Taxonomy" id="1389203"/>
    <lineage>
        <taxon>Eukaryota</taxon>
        <taxon>Fungi</taxon>
        <taxon>Dikarya</taxon>
        <taxon>Basidiomycota</taxon>
        <taxon>Pucciniomycotina</taxon>
        <taxon>Pucciniomycetes</taxon>
        <taxon>Pucciniales</taxon>
        <taxon>Sphaerophragmiaceae</taxon>
        <taxon>Austropuccinia</taxon>
    </lineage>
</organism>
<keyword evidence="3" id="KW-1185">Reference proteome</keyword>